<accession>A0A9D2HMV5</accession>
<dbReference type="GO" id="GO:0015171">
    <property type="term" value="F:amino acid transmembrane transporter activity"/>
    <property type="evidence" value="ECO:0007669"/>
    <property type="project" value="TreeGrafter"/>
</dbReference>
<dbReference type="PANTHER" id="PTHR30086">
    <property type="entry name" value="ARGININE EXPORTER PROTEIN ARGO"/>
    <property type="match status" value="1"/>
</dbReference>
<comment type="subcellular location">
    <subcellularLocation>
        <location evidence="1">Cell membrane</location>
        <topology evidence="1">Multi-pass membrane protein</topology>
    </subcellularLocation>
</comment>
<feature type="transmembrane region" description="Helical" evidence="6">
    <location>
        <begin position="157"/>
        <end position="179"/>
    </location>
</feature>
<evidence type="ECO:0000256" key="5">
    <source>
        <dbReference type="ARBA" id="ARBA00023136"/>
    </source>
</evidence>
<sequence>MSLESLLLYIPLSALLVLMPGPDFALVTRVALSHGRGPGTAAACGVTLGIGLHTTLAMLGISAAIAHSPLLFNLLEYAGGAFLCWLGLRSLRGAQEAARAVLRCGEAAPCARTAGKADRNAFLQGFCTNALNPKAIIYFLTFLPQFMRADAPLGPQFLVLGGIMGLEVLVWYVTLANLLQAVRAFFLRPRVLLWLYRLTGAFFLLFGLRLALEALRA</sequence>
<feature type="transmembrane region" description="Helical" evidence="6">
    <location>
        <begin position="6"/>
        <end position="27"/>
    </location>
</feature>
<protein>
    <submittedName>
        <fullName evidence="7">LysE family translocator</fullName>
    </submittedName>
</protein>
<evidence type="ECO:0000313" key="8">
    <source>
        <dbReference type="Proteomes" id="UP000823821"/>
    </source>
</evidence>
<comment type="caution">
    <text evidence="7">The sequence shown here is derived from an EMBL/GenBank/DDBJ whole genome shotgun (WGS) entry which is preliminary data.</text>
</comment>
<keyword evidence="5 6" id="KW-0472">Membrane</keyword>
<gene>
    <name evidence="7" type="ORF">H9784_02305</name>
</gene>
<reference evidence="7" key="1">
    <citation type="journal article" date="2021" name="PeerJ">
        <title>Extensive microbial diversity within the chicken gut microbiome revealed by metagenomics and culture.</title>
        <authorList>
            <person name="Gilroy R."/>
            <person name="Ravi A."/>
            <person name="Getino M."/>
            <person name="Pursley I."/>
            <person name="Horton D.L."/>
            <person name="Alikhan N.F."/>
            <person name="Baker D."/>
            <person name="Gharbi K."/>
            <person name="Hall N."/>
            <person name="Watson M."/>
            <person name="Adriaenssens E.M."/>
            <person name="Foster-Nyarko E."/>
            <person name="Jarju S."/>
            <person name="Secka A."/>
            <person name="Antonio M."/>
            <person name="Oren A."/>
            <person name="Chaudhuri R.R."/>
            <person name="La Ragione R."/>
            <person name="Hildebrand F."/>
            <person name="Pallen M.J."/>
        </authorList>
    </citation>
    <scope>NUCLEOTIDE SEQUENCE</scope>
    <source>
        <strain evidence="7">5032</strain>
    </source>
</reference>
<dbReference type="PANTHER" id="PTHR30086:SF20">
    <property type="entry name" value="ARGININE EXPORTER PROTEIN ARGO-RELATED"/>
    <property type="match status" value="1"/>
</dbReference>
<feature type="transmembrane region" description="Helical" evidence="6">
    <location>
        <begin position="191"/>
        <end position="212"/>
    </location>
</feature>
<reference evidence="7" key="2">
    <citation type="submission" date="2021-04" db="EMBL/GenBank/DDBJ databases">
        <authorList>
            <person name="Gilroy R."/>
        </authorList>
    </citation>
    <scope>NUCLEOTIDE SEQUENCE</scope>
    <source>
        <strain evidence="7">5032</strain>
    </source>
</reference>
<dbReference type="AlphaFoldDB" id="A0A9D2HMV5"/>
<evidence type="ECO:0000313" key="7">
    <source>
        <dbReference type="EMBL" id="HJA78393.1"/>
    </source>
</evidence>
<evidence type="ECO:0000256" key="4">
    <source>
        <dbReference type="ARBA" id="ARBA00022989"/>
    </source>
</evidence>
<evidence type="ECO:0000256" key="6">
    <source>
        <dbReference type="SAM" id="Phobius"/>
    </source>
</evidence>
<dbReference type="InterPro" id="IPR001123">
    <property type="entry name" value="LeuE-type"/>
</dbReference>
<feature type="transmembrane region" description="Helical" evidence="6">
    <location>
        <begin position="39"/>
        <end position="64"/>
    </location>
</feature>
<dbReference type="EMBL" id="DWZD01000016">
    <property type="protein sequence ID" value="HJA78393.1"/>
    <property type="molecule type" value="Genomic_DNA"/>
</dbReference>
<proteinExistence type="predicted"/>
<keyword evidence="2" id="KW-1003">Cell membrane</keyword>
<dbReference type="Pfam" id="PF01810">
    <property type="entry name" value="LysE"/>
    <property type="match status" value="1"/>
</dbReference>
<organism evidence="7 8">
    <name type="scientific">Candidatus Desulfovibrio intestinavium</name>
    <dbReference type="NCBI Taxonomy" id="2838534"/>
    <lineage>
        <taxon>Bacteria</taxon>
        <taxon>Pseudomonadati</taxon>
        <taxon>Thermodesulfobacteriota</taxon>
        <taxon>Desulfovibrionia</taxon>
        <taxon>Desulfovibrionales</taxon>
        <taxon>Desulfovibrionaceae</taxon>
        <taxon>Desulfovibrio</taxon>
    </lineage>
</organism>
<evidence type="ECO:0000256" key="1">
    <source>
        <dbReference type="ARBA" id="ARBA00004651"/>
    </source>
</evidence>
<evidence type="ECO:0000256" key="3">
    <source>
        <dbReference type="ARBA" id="ARBA00022692"/>
    </source>
</evidence>
<evidence type="ECO:0000256" key="2">
    <source>
        <dbReference type="ARBA" id="ARBA00022475"/>
    </source>
</evidence>
<dbReference type="PIRSF" id="PIRSF006324">
    <property type="entry name" value="LeuE"/>
    <property type="match status" value="1"/>
</dbReference>
<dbReference type="Proteomes" id="UP000823821">
    <property type="component" value="Unassembled WGS sequence"/>
</dbReference>
<keyword evidence="4 6" id="KW-1133">Transmembrane helix</keyword>
<dbReference type="GO" id="GO:0005886">
    <property type="term" value="C:plasma membrane"/>
    <property type="evidence" value="ECO:0007669"/>
    <property type="project" value="UniProtKB-SubCell"/>
</dbReference>
<keyword evidence="3 6" id="KW-0812">Transmembrane</keyword>
<name>A0A9D2HMV5_9BACT</name>
<feature type="transmembrane region" description="Helical" evidence="6">
    <location>
        <begin position="70"/>
        <end position="88"/>
    </location>
</feature>